<protein>
    <recommendedName>
        <fullName evidence="2">Beta-ketoacyl synthase-like N-terminal domain-containing protein</fullName>
    </recommendedName>
</protein>
<dbReference type="PANTHER" id="PTHR11183">
    <property type="entry name" value="GLYCOGENIN SUBFAMILY MEMBER"/>
    <property type="match status" value="1"/>
</dbReference>
<keyword evidence="4" id="KW-1185">Reference proteome</keyword>
<feature type="domain" description="Beta-ketoacyl synthase-like N-terminal" evidence="2">
    <location>
        <begin position="834"/>
        <end position="896"/>
    </location>
</feature>
<dbReference type="EMBL" id="CAXLJM020000026">
    <property type="protein sequence ID" value="CAL8093037.1"/>
    <property type="molecule type" value="Genomic_DNA"/>
</dbReference>
<gene>
    <name evidence="3" type="ORF">ODALV1_LOCUS8389</name>
</gene>
<keyword evidence="1" id="KW-0472">Membrane</keyword>
<comment type="caution">
    <text evidence="3">The sequence shown here is derived from an EMBL/GenBank/DDBJ whole genome shotgun (WGS) entry which is preliminary data.</text>
</comment>
<accession>A0ABP1Q8A1</accession>
<evidence type="ECO:0000256" key="1">
    <source>
        <dbReference type="SAM" id="Phobius"/>
    </source>
</evidence>
<reference evidence="3 4" key="1">
    <citation type="submission" date="2024-08" db="EMBL/GenBank/DDBJ databases">
        <authorList>
            <person name="Cucini C."/>
            <person name="Frati F."/>
        </authorList>
    </citation>
    <scope>NUCLEOTIDE SEQUENCE [LARGE SCALE GENOMIC DNA]</scope>
</reference>
<sequence length="902" mass="102933">MYKKLTCAFCLVISIFIIAVVIYLLLTETNLFSEKPPEIKAPKISIYFINGTTGTERLLHKKANSDFVLDFKSLNLSTVQYSGGGGGEIDYYQQPTRRNLLRIQCHSNYPVQLKYVGIGNIANARNHNRRQVEEFSDRSTYSYMTALEFITVHEGITGKYVCQIRDENVLMASTFVYVFAAGSQSFVSHSARQLVAKPGAFIEVPCPISYPNKSVTLLSVMQPIQRTVEKEVELDRIVEYDPKRGFILYPNNWGSFICRDEKTSELSGNVTVFMPLEKVVKGRILKISSQNVSNQNRSLRLECRATEPIELKFINFIKIAKDVKEVKSKEYPYGKRIKLDISWFRGNTSIVECITMKDRRVVKTWKFLNHELPEEGYDLSDVQLYLKRSGKEKGYQCCAEGRVVTRPVLTTYPCNTPTECELRTPCLSHSMLRDSETARNCPAFNLANDAIYEGDQGCSLLKIENERSGIIRCSMDLLTKEYTYFTGKDMDGTYSSTLLPKKKVDPQAILKISQKPGPKRTSNMKGSTARFDCEGSKMHFAREFQWGVEKINEPIKYLVNKASPNNEAWVTAALDDHDVIKALVLAQSLRKLGTDKRLALITGPNLSDKNKAALKKVFDITFPIEQNFSNLNGFKSEDYAKIFAFSLQFFDNCVYLTPSSLVLKNCDEIFENTFVDLCIGVDGNDHPDTSVFLYKPQLCTYENLLDKAKAHAGKETFGKFLKKWMTNQGKNVECLDKKYHQKLSLQGGAFLAENESNLSIVNFVDVGPNEIKQSIDDHSFNPRDLGILESYVVNQWWKVYLEDVQDVLTESKTLENANSEHWEWPQKRASHVKEPIAIVGMSCRYPDADNVNEFWQLLNEGREGIREVPLHRWTRESVGRRLPEQMRKTRAGFLKTPVDVRF</sequence>
<dbReference type="Gene3D" id="3.90.550.10">
    <property type="entry name" value="Spore Coat Polysaccharide Biosynthesis Protein SpsA, Chain A"/>
    <property type="match status" value="1"/>
</dbReference>
<organism evidence="3 4">
    <name type="scientific">Orchesella dallaii</name>
    <dbReference type="NCBI Taxonomy" id="48710"/>
    <lineage>
        <taxon>Eukaryota</taxon>
        <taxon>Metazoa</taxon>
        <taxon>Ecdysozoa</taxon>
        <taxon>Arthropoda</taxon>
        <taxon>Hexapoda</taxon>
        <taxon>Collembola</taxon>
        <taxon>Entomobryomorpha</taxon>
        <taxon>Entomobryoidea</taxon>
        <taxon>Orchesellidae</taxon>
        <taxon>Orchesellinae</taxon>
        <taxon>Orchesella</taxon>
    </lineage>
</organism>
<evidence type="ECO:0000259" key="2">
    <source>
        <dbReference type="Pfam" id="PF00109"/>
    </source>
</evidence>
<dbReference type="Proteomes" id="UP001642540">
    <property type="component" value="Unassembled WGS sequence"/>
</dbReference>
<dbReference type="SUPFAM" id="SSF53448">
    <property type="entry name" value="Nucleotide-diphospho-sugar transferases"/>
    <property type="match status" value="1"/>
</dbReference>
<dbReference type="InterPro" id="IPR016039">
    <property type="entry name" value="Thiolase-like"/>
</dbReference>
<evidence type="ECO:0000313" key="3">
    <source>
        <dbReference type="EMBL" id="CAL8093037.1"/>
    </source>
</evidence>
<dbReference type="Gene3D" id="3.40.47.10">
    <property type="match status" value="1"/>
</dbReference>
<dbReference type="InterPro" id="IPR013783">
    <property type="entry name" value="Ig-like_fold"/>
</dbReference>
<feature type="transmembrane region" description="Helical" evidence="1">
    <location>
        <begin position="7"/>
        <end position="26"/>
    </location>
</feature>
<proteinExistence type="predicted"/>
<dbReference type="Pfam" id="PF00109">
    <property type="entry name" value="ketoacyl-synt"/>
    <property type="match status" value="1"/>
</dbReference>
<name>A0ABP1Q8A1_9HEXA</name>
<dbReference type="InterPro" id="IPR050587">
    <property type="entry name" value="GNT1/Glycosyltrans_8"/>
</dbReference>
<dbReference type="InterPro" id="IPR029044">
    <property type="entry name" value="Nucleotide-diphossugar_trans"/>
</dbReference>
<evidence type="ECO:0000313" key="4">
    <source>
        <dbReference type="Proteomes" id="UP001642540"/>
    </source>
</evidence>
<dbReference type="Gene3D" id="2.60.40.10">
    <property type="entry name" value="Immunoglobulins"/>
    <property type="match status" value="1"/>
</dbReference>
<dbReference type="InterPro" id="IPR014030">
    <property type="entry name" value="Ketoacyl_synth_N"/>
</dbReference>
<keyword evidence="1" id="KW-1133">Transmembrane helix</keyword>
<keyword evidence="1" id="KW-0812">Transmembrane</keyword>
<dbReference type="SUPFAM" id="SSF53901">
    <property type="entry name" value="Thiolase-like"/>
    <property type="match status" value="1"/>
</dbReference>